<dbReference type="PANTHER" id="PTHR47143:SF1">
    <property type="entry name" value="ION_TRANS DOMAIN-CONTAINING PROTEIN"/>
    <property type="match status" value="1"/>
</dbReference>
<keyword evidence="1" id="KW-0813">Transport</keyword>
<protein>
    <submittedName>
        <fullName evidence="7">Uncharacterized protein</fullName>
    </submittedName>
</protein>
<dbReference type="AlphaFoldDB" id="A0A6S7HTS4"/>
<proteinExistence type="predicted"/>
<feature type="non-terminal residue" evidence="7">
    <location>
        <position position="102"/>
    </location>
</feature>
<evidence type="ECO:0000256" key="3">
    <source>
        <dbReference type="ARBA" id="ARBA00023043"/>
    </source>
</evidence>
<keyword evidence="2" id="KW-0677">Repeat</keyword>
<accession>A0A6S7HTS4</accession>
<dbReference type="OrthoDB" id="1661883at2759"/>
<name>A0A6S7HTS4_PARCT</name>
<dbReference type="GO" id="GO:1902495">
    <property type="term" value="C:transmembrane transporter complex"/>
    <property type="evidence" value="ECO:0007669"/>
    <property type="project" value="TreeGrafter"/>
</dbReference>
<gene>
    <name evidence="7" type="ORF">PACLA_8A077555</name>
</gene>
<evidence type="ECO:0000256" key="1">
    <source>
        <dbReference type="ARBA" id="ARBA00022448"/>
    </source>
</evidence>
<dbReference type="Proteomes" id="UP001152795">
    <property type="component" value="Unassembled WGS sequence"/>
</dbReference>
<evidence type="ECO:0000256" key="6">
    <source>
        <dbReference type="ARBA" id="ARBA00023303"/>
    </source>
</evidence>
<evidence type="ECO:0000256" key="2">
    <source>
        <dbReference type="ARBA" id="ARBA00022737"/>
    </source>
</evidence>
<keyword evidence="4" id="KW-0406">Ion transport</keyword>
<keyword evidence="3" id="KW-0040">ANK repeat</keyword>
<evidence type="ECO:0000256" key="5">
    <source>
        <dbReference type="ARBA" id="ARBA00023180"/>
    </source>
</evidence>
<dbReference type="EMBL" id="CACRXK020005962">
    <property type="protein sequence ID" value="CAB4007929.1"/>
    <property type="molecule type" value="Genomic_DNA"/>
</dbReference>
<dbReference type="InterPro" id="IPR052076">
    <property type="entry name" value="TRP_cation_channel"/>
</dbReference>
<organism evidence="7 8">
    <name type="scientific">Paramuricea clavata</name>
    <name type="common">Red gorgonian</name>
    <name type="synonym">Violescent sea-whip</name>
    <dbReference type="NCBI Taxonomy" id="317549"/>
    <lineage>
        <taxon>Eukaryota</taxon>
        <taxon>Metazoa</taxon>
        <taxon>Cnidaria</taxon>
        <taxon>Anthozoa</taxon>
        <taxon>Octocorallia</taxon>
        <taxon>Malacalcyonacea</taxon>
        <taxon>Plexauridae</taxon>
        <taxon>Paramuricea</taxon>
    </lineage>
</organism>
<evidence type="ECO:0000313" key="8">
    <source>
        <dbReference type="Proteomes" id="UP001152795"/>
    </source>
</evidence>
<sequence length="102" mass="11842">MIALSVIILIICAFHLIKEVLQMKFNKTDYFIDFENYIEWVMYIGAVIYVLPGRSTKANAQIAAGAISIFLAWINFVLFLKRFSLFGIYILMTKRVFFTVCQ</sequence>
<dbReference type="PANTHER" id="PTHR47143">
    <property type="entry name" value="TRANSIENT RECEPTOR POTENTIAL CATION CHANNEL PROTEIN PAINLESS"/>
    <property type="match status" value="1"/>
</dbReference>
<comment type="caution">
    <text evidence="7">The sequence shown here is derived from an EMBL/GenBank/DDBJ whole genome shotgun (WGS) entry which is preliminary data.</text>
</comment>
<keyword evidence="6" id="KW-0407">Ion channel</keyword>
<evidence type="ECO:0000313" key="7">
    <source>
        <dbReference type="EMBL" id="CAB4007929.1"/>
    </source>
</evidence>
<reference evidence="7" key="1">
    <citation type="submission" date="2020-04" db="EMBL/GenBank/DDBJ databases">
        <authorList>
            <person name="Alioto T."/>
            <person name="Alioto T."/>
            <person name="Gomez Garrido J."/>
        </authorList>
    </citation>
    <scope>NUCLEOTIDE SEQUENCE</scope>
    <source>
        <strain evidence="7">A484AB</strain>
    </source>
</reference>
<dbReference type="GO" id="GO:0034220">
    <property type="term" value="P:monoatomic ion transmembrane transport"/>
    <property type="evidence" value="ECO:0007669"/>
    <property type="project" value="UniProtKB-KW"/>
</dbReference>
<keyword evidence="5" id="KW-0325">Glycoprotein</keyword>
<dbReference type="GO" id="GO:0022857">
    <property type="term" value="F:transmembrane transporter activity"/>
    <property type="evidence" value="ECO:0007669"/>
    <property type="project" value="TreeGrafter"/>
</dbReference>
<evidence type="ECO:0000256" key="4">
    <source>
        <dbReference type="ARBA" id="ARBA00023065"/>
    </source>
</evidence>
<keyword evidence="8" id="KW-1185">Reference proteome</keyword>